<proteinExistence type="predicted"/>
<name>A0A841GYT9_9BACT</name>
<accession>A0A841GYT9</accession>
<gene>
    <name evidence="1" type="ORF">HNQ61_002573</name>
</gene>
<dbReference type="AlphaFoldDB" id="A0A841GYT9"/>
<dbReference type="Proteomes" id="UP000582837">
    <property type="component" value="Unassembled WGS sequence"/>
</dbReference>
<reference evidence="1 2" key="1">
    <citation type="submission" date="2020-08" db="EMBL/GenBank/DDBJ databases">
        <title>Genomic Encyclopedia of Type Strains, Phase IV (KMG-IV): sequencing the most valuable type-strain genomes for metagenomic binning, comparative biology and taxonomic classification.</title>
        <authorList>
            <person name="Goeker M."/>
        </authorList>
    </citation>
    <scope>NUCLEOTIDE SEQUENCE [LARGE SCALE GENOMIC DNA]</scope>
    <source>
        <strain evidence="1 2">DSM 29007</strain>
    </source>
</reference>
<dbReference type="RefSeq" id="WP_170033387.1">
    <property type="nucleotide sequence ID" value="NZ_JABDTL010000001.1"/>
</dbReference>
<dbReference type="EMBL" id="JACHIA010000006">
    <property type="protein sequence ID" value="MBB6070951.1"/>
    <property type="molecule type" value="Genomic_DNA"/>
</dbReference>
<comment type="caution">
    <text evidence="1">The sequence shown here is derived from an EMBL/GenBank/DDBJ whole genome shotgun (WGS) entry which is preliminary data.</text>
</comment>
<sequence length="108" mass="12316">MMELTRRRLVSIRRFVPIDRIREYAELWIALHRAATAKGAHAWHFASADQQNVYMEFLEFGGDADVRGDPDTVAAIKALHEAFGDPYPTPMTLEEWVELPAPPPDLLQ</sequence>
<keyword evidence="2" id="KW-1185">Reference proteome</keyword>
<protein>
    <submittedName>
        <fullName evidence="1">Uncharacterized protein</fullName>
    </submittedName>
</protein>
<organism evidence="1 2">
    <name type="scientific">Longimicrobium terrae</name>
    <dbReference type="NCBI Taxonomy" id="1639882"/>
    <lineage>
        <taxon>Bacteria</taxon>
        <taxon>Pseudomonadati</taxon>
        <taxon>Gemmatimonadota</taxon>
        <taxon>Longimicrobiia</taxon>
        <taxon>Longimicrobiales</taxon>
        <taxon>Longimicrobiaceae</taxon>
        <taxon>Longimicrobium</taxon>
    </lineage>
</organism>
<evidence type="ECO:0000313" key="1">
    <source>
        <dbReference type="EMBL" id="MBB6070951.1"/>
    </source>
</evidence>
<evidence type="ECO:0000313" key="2">
    <source>
        <dbReference type="Proteomes" id="UP000582837"/>
    </source>
</evidence>